<dbReference type="SMART" id="SM00093">
    <property type="entry name" value="SERPIN"/>
    <property type="match status" value="1"/>
</dbReference>
<dbReference type="Gene3D" id="2.30.39.10">
    <property type="entry name" value="Alpha-1-antitrypsin, domain 1"/>
    <property type="match status" value="1"/>
</dbReference>
<dbReference type="AlphaFoldDB" id="A0A8E5NIE9"/>
<proteinExistence type="evidence at transcript level"/>
<dbReference type="SUPFAM" id="SSF56574">
    <property type="entry name" value="Serpins"/>
    <property type="match status" value="1"/>
</dbReference>
<dbReference type="InterPro" id="IPR023796">
    <property type="entry name" value="Serpin_dom"/>
</dbReference>
<dbReference type="EMBL" id="MW962709">
    <property type="protein sequence ID" value="QVD39475.1"/>
    <property type="molecule type" value="mRNA"/>
</dbReference>
<keyword evidence="1" id="KW-0646">Protease inhibitor</keyword>
<protein>
    <submittedName>
        <fullName evidence="6">Serpin</fullName>
    </submittedName>
</protein>
<dbReference type="InterPro" id="IPR023795">
    <property type="entry name" value="Serpin_CS"/>
</dbReference>
<dbReference type="PANTHER" id="PTHR11461:SF278">
    <property type="entry name" value="SERINE PROTEASE INHIBITOR 88EA"/>
    <property type="match status" value="1"/>
</dbReference>
<sequence length="412" mass="46148">MWWVFTLSCLMVVVASARGQCLTADDTAVGAGREDRRELSAGQQAFSVALLQQLAAALPASNLFFSPYSTHQALLLAYFGAANQTDAALRRALRVPQQQSKAATWQAYRLEKFLRNFNTSDGHLFTSSNRVYISNKLKMRPCLAEKFDTELASIDYETNVEAAQKAINAWVSEQTHGQINNLIQGLSPASTVTLVNAAYFKGKWQSQFQPENTHKEVFHISHSKQALVEMMKQKGTFNYMISERLGAHVLELPYKGEDISMFILLPPFLKSNGVDAIIKQLDVDSLREITEQDAMYPQTVEVEIPKFTVESRIEMQQVFKALGAGDAFEKTADYSGFTGKPEVFFNSAIHQAKIEVNEEGTEAAAATAIFLFRSARPLNPTKFVCNHPFVYFLFDRMSQAVLFMGVYRSPKN</sequence>
<feature type="domain" description="Serpin" evidence="5">
    <location>
        <begin position="48"/>
        <end position="410"/>
    </location>
</feature>
<feature type="signal peptide" evidence="4">
    <location>
        <begin position="1"/>
        <end position="19"/>
    </location>
</feature>
<dbReference type="RefSeq" id="XP_049854104.1">
    <property type="nucleotide sequence ID" value="XM_049998147.1"/>
</dbReference>
<evidence type="ECO:0000256" key="3">
    <source>
        <dbReference type="RuleBase" id="RU000411"/>
    </source>
</evidence>
<evidence type="ECO:0000256" key="4">
    <source>
        <dbReference type="SAM" id="SignalP"/>
    </source>
</evidence>
<dbReference type="Pfam" id="PF00079">
    <property type="entry name" value="Serpin"/>
    <property type="match status" value="1"/>
</dbReference>
<reference evidence="6" key="1">
    <citation type="journal article" date="2021" name="J. Neurophysiol.">
        <title>Gene transcription changes in a locust model of noise-induced deafness.</title>
        <authorList>
            <person name="French A.S."/>
            <person name="Warren B."/>
        </authorList>
    </citation>
    <scope>NUCLEOTIDE SEQUENCE</scope>
</reference>
<dbReference type="GO" id="GO:0005615">
    <property type="term" value="C:extracellular space"/>
    <property type="evidence" value="ECO:0007669"/>
    <property type="project" value="InterPro"/>
</dbReference>
<name>A0A8E5NIE9_SCHGR</name>
<dbReference type="GO" id="GO:0004867">
    <property type="term" value="F:serine-type endopeptidase inhibitor activity"/>
    <property type="evidence" value="ECO:0007669"/>
    <property type="project" value="UniProtKB-KW"/>
</dbReference>
<evidence type="ECO:0000313" key="6">
    <source>
        <dbReference type="EMBL" id="QVD39475.1"/>
    </source>
</evidence>
<dbReference type="PROSITE" id="PS00284">
    <property type="entry name" value="SERPIN"/>
    <property type="match status" value="1"/>
</dbReference>
<evidence type="ECO:0000256" key="2">
    <source>
        <dbReference type="ARBA" id="ARBA00022900"/>
    </source>
</evidence>
<keyword evidence="4" id="KW-0732">Signal</keyword>
<dbReference type="GeneID" id="126335167"/>
<keyword evidence="2" id="KW-0722">Serine protease inhibitor</keyword>
<dbReference type="InterPro" id="IPR042185">
    <property type="entry name" value="Serpin_sf_2"/>
</dbReference>
<evidence type="ECO:0000256" key="1">
    <source>
        <dbReference type="ARBA" id="ARBA00022690"/>
    </source>
</evidence>
<evidence type="ECO:0000259" key="5">
    <source>
        <dbReference type="SMART" id="SM00093"/>
    </source>
</evidence>
<dbReference type="InterPro" id="IPR042178">
    <property type="entry name" value="Serpin_sf_1"/>
</dbReference>
<feature type="chain" id="PRO_5034217556" evidence="4">
    <location>
        <begin position="20"/>
        <end position="412"/>
    </location>
</feature>
<dbReference type="PANTHER" id="PTHR11461">
    <property type="entry name" value="SERINE PROTEASE INHIBITOR, SERPIN"/>
    <property type="match status" value="1"/>
</dbReference>
<dbReference type="Gene3D" id="3.30.497.10">
    <property type="entry name" value="Antithrombin, subunit I, domain 2"/>
    <property type="match status" value="1"/>
</dbReference>
<dbReference type="InterPro" id="IPR036186">
    <property type="entry name" value="Serpin_sf"/>
</dbReference>
<dbReference type="CDD" id="cd19594">
    <property type="entry name" value="serpin_crustaceans_chelicerates_insects"/>
    <property type="match status" value="1"/>
</dbReference>
<dbReference type="InterPro" id="IPR000215">
    <property type="entry name" value="Serpin_fam"/>
</dbReference>
<accession>A0A8E5NIE9</accession>
<dbReference type="OrthoDB" id="671595at2759"/>
<comment type="similarity">
    <text evidence="3">Belongs to the serpin family.</text>
</comment>
<organism evidence="6">
    <name type="scientific">Schistocerca gregaria</name>
    <name type="common">Desert locust</name>
    <name type="synonym">Gryllus gregarius</name>
    <dbReference type="NCBI Taxonomy" id="7010"/>
    <lineage>
        <taxon>Eukaryota</taxon>
        <taxon>Metazoa</taxon>
        <taxon>Ecdysozoa</taxon>
        <taxon>Arthropoda</taxon>
        <taxon>Hexapoda</taxon>
        <taxon>Insecta</taxon>
        <taxon>Pterygota</taxon>
        <taxon>Neoptera</taxon>
        <taxon>Polyneoptera</taxon>
        <taxon>Orthoptera</taxon>
        <taxon>Caelifera</taxon>
        <taxon>Acrididea</taxon>
        <taxon>Acridomorpha</taxon>
        <taxon>Acridoidea</taxon>
        <taxon>Acrididae</taxon>
        <taxon>Cyrtacanthacridinae</taxon>
        <taxon>Schistocerca</taxon>
    </lineage>
</organism>
<dbReference type="KEGG" id="sgre:126335167"/>